<comment type="caution">
    <text evidence="5">The sequence shown here is derived from an EMBL/GenBank/DDBJ whole genome shotgun (WGS) entry which is preliminary data.</text>
</comment>
<keyword evidence="5" id="KW-0282">Flagellum</keyword>
<evidence type="ECO:0000313" key="5">
    <source>
        <dbReference type="EMBL" id="MBB6647710.1"/>
    </source>
</evidence>
<evidence type="ECO:0000256" key="3">
    <source>
        <dbReference type="SAM" id="MobiDB-lite"/>
    </source>
</evidence>
<comment type="subcellular location">
    <subcellularLocation>
        <location evidence="1">Archaeal flagellum</location>
    </subcellularLocation>
</comment>
<dbReference type="PANTHER" id="PTHR40698:SF1">
    <property type="entry name" value="FLAGELLA-RELATED PROTEIN D-RELATED"/>
    <property type="match status" value="1"/>
</dbReference>
<proteinExistence type="predicted"/>
<accession>A0A7J9SL83</accession>
<evidence type="ECO:0000313" key="6">
    <source>
        <dbReference type="Proteomes" id="UP000546257"/>
    </source>
</evidence>
<feature type="region of interest" description="Disordered" evidence="3">
    <location>
        <begin position="1"/>
        <end position="173"/>
    </location>
</feature>
<dbReference type="InterPro" id="IPR006752">
    <property type="entry name" value="Arch_fla_DE"/>
</dbReference>
<gene>
    <name evidence="5" type="ORF">H5V44_15700</name>
</gene>
<keyword evidence="5" id="KW-0966">Cell projection</keyword>
<feature type="domain" description="Archaeal flagella protein FlaD/E" evidence="4">
    <location>
        <begin position="191"/>
        <end position="278"/>
    </location>
</feature>
<feature type="compositionally biased region" description="Basic and acidic residues" evidence="3">
    <location>
        <begin position="102"/>
        <end position="111"/>
    </location>
</feature>
<dbReference type="EMBL" id="JACKXD010000006">
    <property type="protein sequence ID" value="MBB6647710.1"/>
    <property type="molecule type" value="Genomic_DNA"/>
</dbReference>
<dbReference type="RefSeq" id="WP_185194079.1">
    <property type="nucleotide sequence ID" value="NZ_JACKXD010000006.1"/>
</dbReference>
<keyword evidence="5" id="KW-0969">Cilium</keyword>
<keyword evidence="6" id="KW-1185">Reference proteome</keyword>
<reference evidence="5 6" key="1">
    <citation type="submission" date="2020-08" db="EMBL/GenBank/DDBJ databases">
        <authorList>
            <person name="Seo M.-J."/>
        </authorList>
    </citation>
    <scope>NUCLEOTIDE SEQUENCE [LARGE SCALE GENOMIC DNA]</scope>
    <source>
        <strain evidence="5 6">MBLA0160</strain>
    </source>
</reference>
<sequence length="281" mass="32392">MTIDPDDYDLRELRRIADERREARRSDDTNEERRHRFGARRGRRSDGARRNGGDRRRDGESAERPAEGRRERQGADGPAADEVTVRPRDGAEPSQPAEDRDEVVRADRIARDVGFGNGDDERRRDERATRSRERRRRRDAGGRPDADDDVGRFQFDTEPRERPRSRPGRALRGNQLEQLLVHETAASEGVSKPYLTSLPDAYAAERLLFDWLEFLVLKGGYKRTMDALRYYRAVEWLTAEVEAELRDYLVGFSGEVSDTDAYDVDDHHLSLVYIARLSSMT</sequence>
<keyword evidence="2" id="KW-0974">Archaeal flagellum</keyword>
<dbReference type="Proteomes" id="UP000546257">
    <property type="component" value="Unassembled WGS sequence"/>
</dbReference>
<name>A0A7J9SL83_9EURY</name>
<evidence type="ECO:0000256" key="1">
    <source>
        <dbReference type="ARBA" id="ARBA00004618"/>
    </source>
</evidence>
<dbReference type="InterPro" id="IPR052494">
    <property type="entry name" value="Flagella_assembly_related"/>
</dbReference>
<feature type="compositionally biased region" description="Basic and acidic residues" evidence="3">
    <location>
        <begin position="8"/>
        <end position="34"/>
    </location>
</feature>
<dbReference type="Pfam" id="PF04659">
    <property type="entry name" value="Arch_fla_DE"/>
    <property type="match status" value="1"/>
</dbReference>
<protein>
    <submittedName>
        <fullName evidence="5">Flagellar protein d/e</fullName>
    </submittedName>
</protein>
<evidence type="ECO:0000256" key="2">
    <source>
        <dbReference type="ARBA" id="ARBA00022440"/>
    </source>
</evidence>
<feature type="compositionally biased region" description="Basic and acidic residues" evidence="3">
    <location>
        <begin position="139"/>
        <end position="164"/>
    </location>
</feature>
<organism evidence="5 6">
    <name type="scientific">Halobellus ruber</name>
    <dbReference type="NCBI Taxonomy" id="2761102"/>
    <lineage>
        <taxon>Archaea</taxon>
        <taxon>Methanobacteriati</taxon>
        <taxon>Methanobacteriota</taxon>
        <taxon>Stenosarchaea group</taxon>
        <taxon>Halobacteria</taxon>
        <taxon>Halobacteriales</taxon>
        <taxon>Haloferacaceae</taxon>
        <taxon>Halobellus</taxon>
    </lineage>
</organism>
<dbReference type="AlphaFoldDB" id="A0A7J9SL83"/>
<dbReference type="GO" id="GO:0097588">
    <property type="term" value="P:archaeal or bacterial-type flagellum-dependent cell motility"/>
    <property type="evidence" value="ECO:0007669"/>
    <property type="project" value="InterPro"/>
</dbReference>
<dbReference type="GO" id="GO:0097589">
    <property type="term" value="C:archaeal-type flagellum"/>
    <property type="evidence" value="ECO:0007669"/>
    <property type="project" value="UniProtKB-SubCell"/>
</dbReference>
<feature type="compositionally biased region" description="Basic and acidic residues" evidence="3">
    <location>
        <begin position="44"/>
        <end position="74"/>
    </location>
</feature>
<feature type="compositionally biased region" description="Basic and acidic residues" evidence="3">
    <location>
        <begin position="119"/>
        <end position="131"/>
    </location>
</feature>
<dbReference type="PANTHER" id="PTHR40698">
    <property type="entry name" value="FLAGELLA-RELATED PROTEIN E-RELATED-RELATED"/>
    <property type="match status" value="1"/>
</dbReference>
<evidence type="ECO:0000259" key="4">
    <source>
        <dbReference type="Pfam" id="PF04659"/>
    </source>
</evidence>